<dbReference type="Gene3D" id="2.180.10.10">
    <property type="entry name" value="RHS repeat-associated core"/>
    <property type="match status" value="1"/>
</dbReference>
<dbReference type="InterPro" id="IPR022044">
    <property type="entry name" value="TcdB_toxin_mid/C"/>
</dbReference>
<evidence type="ECO:0000256" key="3">
    <source>
        <dbReference type="ARBA" id="ARBA00023026"/>
    </source>
</evidence>
<comment type="subcellular location">
    <subcellularLocation>
        <location evidence="1">Secreted</location>
    </subcellularLocation>
</comment>
<protein>
    <submittedName>
        <fullName evidence="7">SpvB-domain-containing protein</fullName>
    </submittedName>
</protein>
<dbReference type="NCBIfam" id="TIGR03696">
    <property type="entry name" value="Rhs_assc_core"/>
    <property type="match status" value="1"/>
</dbReference>
<dbReference type="PANTHER" id="PTHR32305:SF15">
    <property type="entry name" value="PROTEIN RHSA-RELATED"/>
    <property type="match status" value="1"/>
</dbReference>
<dbReference type="Pfam" id="PF12255">
    <property type="entry name" value="TcdB_toxin_midC"/>
    <property type="match status" value="1"/>
</dbReference>
<proteinExistence type="predicted"/>
<dbReference type="InterPro" id="IPR028994">
    <property type="entry name" value="Integrin_alpha_N"/>
</dbReference>
<keyword evidence="3" id="KW-0843">Virulence</keyword>
<evidence type="ECO:0000259" key="5">
    <source>
        <dbReference type="Pfam" id="PF12255"/>
    </source>
</evidence>
<sequence>MSFNLPIQTSPGRSGFGPSLNLIYESGSSAANGIFGLGWHLEGVESITRKTSTSIPTYDDDRDAFVFSAVGEVVPVLKEDGNLSETVRGGWLVRRYRARVETEPIRIERWAQQSCPGNMYWRTISSENVTLVYGKTKASRISRGDEGELRDIGQIFVWLACEKYDSYGNHMVYEYKADDAYGVQLSEDLFEANREKNIRTRQRYLKSIKYGNTEPNRDKDTWKVLDTPRGHWMFEVVLDYGEHDDNCPTTKEKNVWPSRPDPFSTCTGGFEVRTYRRCQRVLMFHHFPDELGRSDCLVASTRFTYDIEPRTGTTFLQSCVATGHTPIGETGYASLSLPAANFEYTAPPDCEMLHEETFGLDVSGLATGEAQWLDLNGDGAPGVLAEVPGGGWYYHRNQSTDAKTQIGEPNLVSQVPAGVDARVWTFEDLTGDGLLDVIPASQGESLRGFFGRTEDGAWANYIPFKTYPSMGPFQQVWPVHKIDLTGNGRADILRMAPGEDGELAWHPSLGPEGYGAEQRTAGAPKFAPDATGSLFLRDMSGDGLTDIVWVRNGNVSYWPNLGHGRFGSEVNMEKAPFQPDDGSFSTRRIRMANITGFGGTDYIYMPPEGGAVVYYNRWGNSWSDGYRVASLPPLDGLCTVDVFDISGRGTQCLCWTSDLHGHNRNAEATTVRFVDLMGGVQPGLLTKCSNGMGGECNATYRSSVRYYQEDEENNRPWATKLPFPVNCVASTTLVDRVAQTSQTVSYAYHNGYYDPIERQFRGFQVAEEYETEDFAAGVSNTQFKCPTVITRSWFYIGLERLDTESVLPHTFKGLNFPKPISSTKLPYDLTATEIREAYSALVGMPRRQEIYSTDGTEKRDLPYTISQQSYEVAIHQKVQSSRHGIFRVNHREEISTFYERDQGEPREQQTLTLATNKYGNVEKQLIVSYGKSTSTLPTLEDRQRQMETSLIYGETNYTNAIDDDSSEPDYFQIPVVCETVKYRVYPGSDFHDALTNGRYELERLASKDHILLKQTQEIPIKEKAEDFIQNTHPAGYRALISKKRILYSGNHIEGPLKKGELQKFSVQWQSYELFATTGLLAVVLMDPGRRALLPPTALGQELRNGGYVELETDEWWAPSTRNVFGDDSVDSRLSAARSQFYIPSGEIDAFGSKSWQHRDRFSLLTTGSVDAVGNKTTFDNNYARLLPTRITDANRNTTQIAIDSLGRRVGLAAMGKEGEDVGDSLDSFLADLTDDQLRQFFNNPSEAAGELLQYAGQRTIYCQGWGQHDMRSPAFQAELVRDTHYRDGQGSISVSITYLNGKGEAIQKLCLSEEDQTETEDKWQCSSSVTSTKGQRVKEFLPFFKPTHEFCPQGIVSDRPATTFLFDPLDRVVGVLNADQTWSKTRFTPWAQVHYDEGDTVLIKDPATDEVVGSCFQGLDRGSYYPTWYYQRMAPDTPNEERKAATKSEHYNNTPKSAHLNSQAQVILTELSNSLEDFRRTRQEYEERGNISAQLDALNRVVTKTRYDLLGRPLHSVNMDSGARWLFPDCNGLPVLSWSSGGPRTRTLYDTLRRVAAVKVQPSESEEYEALVIKNEYGESYAPNPEAHNLRGQLYRCWDQSGAQTNVRFDIKGHCIHSTIQYAEKHDILLDWSAESLKLDPSEYTTISSFDAVGHALHILTATGQGVDNIFDVAGRLKRVISTASEDHYTSTSHVDQIKYSEGNEVLLIKYENGSQTLHTYHPSTRRLVRTRITRADGTALQDLFYTYDCLGRIIQKTDKAQQTIYFNNQVVKPDQEFVYDALGQLCLATGREQVDAPGRRLIPHGPTLGQANSIHGDGSQLLEYCETYKYDTVGNIMEMKHSPVNDPTYSPWTRTYTYETENNKLVSTTVGSATDSYKYVGDAGLNGCMTYLAGYSLTWDYNNRLRSFSTQRVKKGGMPERTWYIYNSQGKRVRKVTVRDTGTRLKQTLYLPFCDISTTYAGDGLLLARKTTSTSVGDLSNASSPMAVVETKDGRDIENKVYLVRYQISENLELDDDANVVSYEEYSSYGYSTYQARTSDAPRRYRFASYERDRESGFYHCSERYYACWLGRWTSTDPLGVLDGLNLYAYAGNDPINFDDRSGTTRSGKNKKTSSGQGGVAENTVGNRQGGPSTSRTTPSEGEIVINALNVYRASLRAIFAPSNTKGSVMTMDQVMNNSTSLDITTNGLCGGDDKLVTGITGRSSKPISLYTSKAKVEQNERSLEVAEDDKASRESFTLHQRANLCN</sequence>
<feature type="compositionally biased region" description="Polar residues" evidence="4">
    <location>
        <begin position="2125"/>
        <end position="2141"/>
    </location>
</feature>
<evidence type="ECO:0000313" key="7">
    <source>
        <dbReference type="EMBL" id="KAB8220806.1"/>
    </source>
</evidence>
<feature type="region of interest" description="Disordered" evidence="4">
    <location>
        <begin position="2099"/>
        <end position="2142"/>
    </location>
</feature>
<feature type="domain" description="Insecticide toxin TcdB middle/N-terminal" evidence="6">
    <location>
        <begin position="638"/>
        <end position="772"/>
    </location>
</feature>
<evidence type="ECO:0000259" key="6">
    <source>
        <dbReference type="Pfam" id="PF12256"/>
    </source>
</evidence>
<dbReference type="SUPFAM" id="SSF69318">
    <property type="entry name" value="Integrin alpha N-terminal domain"/>
    <property type="match status" value="1"/>
</dbReference>
<accession>A0A5N6ET84</accession>
<dbReference type="EMBL" id="ML733425">
    <property type="protein sequence ID" value="KAB8220806.1"/>
    <property type="molecule type" value="Genomic_DNA"/>
</dbReference>
<dbReference type="Pfam" id="PF12256">
    <property type="entry name" value="TcdB_toxin_midN"/>
    <property type="match status" value="1"/>
</dbReference>
<keyword evidence="8" id="KW-1185">Reference proteome</keyword>
<dbReference type="PANTHER" id="PTHR32305">
    <property type="match status" value="1"/>
</dbReference>
<gene>
    <name evidence="7" type="ORF">BDV33DRAFT_203016</name>
</gene>
<evidence type="ECO:0000256" key="2">
    <source>
        <dbReference type="ARBA" id="ARBA00022525"/>
    </source>
</evidence>
<dbReference type="GO" id="GO:0005576">
    <property type="term" value="C:extracellular region"/>
    <property type="evidence" value="ECO:0007669"/>
    <property type="project" value="UniProtKB-SubCell"/>
</dbReference>
<dbReference type="Pfam" id="PF03534">
    <property type="entry name" value="SpvB"/>
    <property type="match status" value="1"/>
</dbReference>
<reference evidence="7 8" key="1">
    <citation type="submission" date="2019-04" db="EMBL/GenBank/DDBJ databases">
        <title>Fungal friends and foes A comparative genomics study of 23 Aspergillus species from section Flavi.</title>
        <authorList>
            <consortium name="DOE Joint Genome Institute"/>
            <person name="Kjaerbolling I."/>
            <person name="Vesth T.C."/>
            <person name="Frisvad J.C."/>
            <person name="Nybo J.L."/>
            <person name="Theobald S."/>
            <person name="Kildgaard S."/>
            <person name="Petersen T.I."/>
            <person name="Kuo A."/>
            <person name="Sato A."/>
            <person name="Lyhne E.K."/>
            <person name="Kogle M.E."/>
            <person name="Wiebenga A."/>
            <person name="Kun R.S."/>
            <person name="Lubbers R.J."/>
            <person name="Makela M.R."/>
            <person name="Barry K."/>
            <person name="Chovatia M."/>
            <person name="Clum A."/>
            <person name="Daum C."/>
            <person name="Haridas S."/>
            <person name="He G."/>
            <person name="LaButti K."/>
            <person name="Lipzen A."/>
            <person name="Mondo S."/>
            <person name="Pangilinan J."/>
            <person name="Riley R."/>
            <person name="Salamov A."/>
            <person name="Simmons B.A."/>
            <person name="Magnuson J.K."/>
            <person name="Henrissat B."/>
            <person name="Mortensen U.H."/>
            <person name="Larsen T.O."/>
            <person name="De vries R.P."/>
            <person name="Grigoriev I.V."/>
            <person name="Machida M."/>
            <person name="Baker S.E."/>
            <person name="Andersen M.R."/>
        </authorList>
    </citation>
    <scope>NUCLEOTIDE SEQUENCE [LARGE SCALE GENOMIC DNA]</scope>
    <source>
        <strain evidence="7 8">CBS 126849</strain>
    </source>
</reference>
<dbReference type="InterPro" id="IPR022385">
    <property type="entry name" value="Rhs_assc_core"/>
</dbReference>
<dbReference type="GO" id="GO:0005737">
    <property type="term" value="C:cytoplasm"/>
    <property type="evidence" value="ECO:0007669"/>
    <property type="project" value="InterPro"/>
</dbReference>
<keyword evidence="2" id="KW-0964">Secreted</keyword>
<dbReference type="InterPro" id="IPR050708">
    <property type="entry name" value="T6SS_VgrG/RHS"/>
</dbReference>
<organism evidence="7 8">
    <name type="scientific">Aspergillus novoparasiticus</name>
    <dbReference type="NCBI Taxonomy" id="986946"/>
    <lineage>
        <taxon>Eukaryota</taxon>
        <taxon>Fungi</taxon>
        <taxon>Dikarya</taxon>
        <taxon>Ascomycota</taxon>
        <taxon>Pezizomycotina</taxon>
        <taxon>Eurotiomycetes</taxon>
        <taxon>Eurotiomycetidae</taxon>
        <taxon>Eurotiales</taxon>
        <taxon>Aspergillaceae</taxon>
        <taxon>Aspergillus</taxon>
        <taxon>Aspergillus subgen. Circumdati</taxon>
    </lineage>
</organism>
<name>A0A5N6ET84_9EURO</name>
<feature type="domain" description="Insecticide toxin TcdB middle/C-terminal" evidence="5">
    <location>
        <begin position="837"/>
        <end position="963"/>
    </location>
</feature>
<dbReference type="Proteomes" id="UP000326799">
    <property type="component" value="Unassembled WGS sequence"/>
</dbReference>
<dbReference type="InterPro" id="IPR022045">
    <property type="entry name" value="TcdB_toxin_mid/N"/>
</dbReference>
<evidence type="ECO:0000313" key="8">
    <source>
        <dbReference type="Proteomes" id="UP000326799"/>
    </source>
</evidence>
<evidence type="ECO:0000256" key="4">
    <source>
        <dbReference type="SAM" id="MobiDB-lite"/>
    </source>
</evidence>
<evidence type="ECO:0000256" key="1">
    <source>
        <dbReference type="ARBA" id="ARBA00004613"/>
    </source>
</evidence>
<dbReference type="InterPro" id="IPR003284">
    <property type="entry name" value="Sal_SpvB"/>
</dbReference>